<reference evidence="8 9" key="1">
    <citation type="submission" date="2024-09" db="EMBL/GenBank/DDBJ databases">
        <title>Itraconazole resistance in Madurella fahalii resulting from another homologue of gene encoding cytochrome P450 14-alpha sterol demethylase (CYP51).</title>
        <authorList>
            <person name="Yoshioka I."/>
            <person name="Fahal A.H."/>
            <person name="Kaneko S."/>
            <person name="Yaguchi T."/>
        </authorList>
    </citation>
    <scope>NUCLEOTIDE SEQUENCE [LARGE SCALE GENOMIC DNA]</scope>
    <source>
        <strain evidence="8 9">IFM 68171</strain>
    </source>
</reference>
<dbReference type="SMART" id="SM00066">
    <property type="entry name" value="GAL4"/>
    <property type="match status" value="1"/>
</dbReference>
<dbReference type="InterPro" id="IPR001138">
    <property type="entry name" value="Zn2Cys6_DnaBD"/>
</dbReference>
<evidence type="ECO:0000259" key="7">
    <source>
        <dbReference type="PROSITE" id="PS50048"/>
    </source>
</evidence>
<dbReference type="PANTHER" id="PTHR47424">
    <property type="entry name" value="REGULATORY PROTEIN GAL4"/>
    <property type="match status" value="1"/>
</dbReference>
<keyword evidence="3" id="KW-0238">DNA-binding</keyword>
<dbReference type="SMART" id="SM00906">
    <property type="entry name" value="Fungal_trans"/>
    <property type="match status" value="1"/>
</dbReference>
<dbReference type="GeneID" id="98180966"/>
<dbReference type="Pfam" id="PF04082">
    <property type="entry name" value="Fungal_trans"/>
    <property type="match status" value="1"/>
</dbReference>
<evidence type="ECO:0000256" key="3">
    <source>
        <dbReference type="ARBA" id="ARBA00023125"/>
    </source>
</evidence>
<evidence type="ECO:0000256" key="6">
    <source>
        <dbReference type="SAM" id="MobiDB-lite"/>
    </source>
</evidence>
<dbReference type="CDD" id="cd00067">
    <property type="entry name" value="GAL4"/>
    <property type="match status" value="1"/>
</dbReference>
<feature type="region of interest" description="Disordered" evidence="6">
    <location>
        <begin position="83"/>
        <end position="109"/>
    </location>
</feature>
<dbReference type="Pfam" id="PF00172">
    <property type="entry name" value="Zn_clus"/>
    <property type="match status" value="1"/>
</dbReference>
<dbReference type="SUPFAM" id="SSF57701">
    <property type="entry name" value="Zn2/Cys6 DNA-binding domain"/>
    <property type="match status" value="1"/>
</dbReference>
<keyword evidence="9" id="KW-1185">Reference proteome</keyword>
<keyword evidence="5" id="KW-0539">Nucleus</keyword>
<evidence type="ECO:0000313" key="9">
    <source>
        <dbReference type="Proteomes" id="UP001628179"/>
    </source>
</evidence>
<evidence type="ECO:0000256" key="1">
    <source>
        <dbReference type="ARBA" id="ARBA00022723"/>
    </source>
</evidence>
<gene>
    <name evidence="8" type="ORF">MFIFM68171_10224</name>
</gene>
<evidence type="ECO:0000313" key="8">
    <source>
        <dbReference type="EMBL" id="GAB1320014.1"/>
    </source>
</evidence>
<sequence>METPTHAFVAETGQSTQRRRKARLACNPCRARKTGCDGRKPVCSACSLRGWDDKCDYPDSVMQPSTALTLVDIDRRLQRLEKDARADPGTSQRAAPDAVPPAGLDNASAQSRDSLVLGASPDTPAEEDEIDVTISANSTFMRHGLEAAARPTLPHDPSTSSTLPKTALDSPVFPSLVGFSWDALEQPYGDVLPQPIVLPPRPFADDLLRWYWQHVHAIFPFLHWPTFKSQYHALWKPRNPPDSSAQKFEEIVFHASLNMVLALACQRNDSLSLEQRQHQAEEFYTRSRRLISIESIDTASLPVVQLLLLRGMYLYFSGRADRCWLMVGTAVRVAIGISLHVTPKKPLNQLEREMRRRVWHGGCVPLDQILASTFGRTGITQSVTQPPLPLAIDDEYLSTTQEGRQPDNVPSRMELILQSARNLEVVEALRTAARSPRLKISYTGGEFTVPDPTFVLRINSMIDDQLESLPPHLRIGADYSKMPITDDDVVCFRNQSDAVRFRLLCLRILALRPSLLAEAHRWASSAGWTGQTSASLMLQERLHQEACLLCLTTVHAILEEVYGSLTANLQTSPWYALHFAFASATVLLVATLSPNLGVNLDMEPAKSSWDRALAIMEFHKTHVVSAMQGIEVLQRYRQSISLRVAARMGVSPTTRNLQDIVMAQTAHPPEQGQIKEEQLQPQLQQEQYAQSWEPAQAALAPSMAGMGMMGGLDAYLTSESLDAAWLNMQDFGQGDWILHC</sequence>
<dbReference type="InterPro" id="IPR007219">
    <property type="entry name" value="XnlR_reg_dom"/>
</dbReference>
<dbReference type="InterPro" id="IPR036864">
    <property type="entry name" value="Zn2-C6_fun-type_DNA-bd_sf"/>
</dbReference>
<dbReference type="Proteomes" id="UP001628179">
    <property type="component" value="Unassembled WGS sequence"/>
</dbReference>
<feature type="domain" description="Zn(2)-C6 fungal-type" evidence="7">
    <location>
        <begin position="25"/>
        <end position="57"/>
    </location>
</feature>
<name>A0ABQ0GQM1_9PEZI</name>
<evidence type="ECO:0000256" key="2">
    <source>
        <dbReference type="ARBA" id="ARBA00023015"/>
    </source>
</evidence>
<dbReference type="CDD" id="cd12148">
    <property type="entry name" value="fungal_TF_MHR"/>
    <property type="match status" value="1"/>
</dbReference>
<protein>
    <submittedName>
        <fullName evidence="8">Fungal-specific transcription factor domain-containing protein</fullName>
    </submittedName>
</protein>
<comment type="caution">
    <text evidence="8">The sequence shown here is derived from an EMBL/GenBank/DDBJ whole genome shotgun (WGS) entry which is preliminary data.</text>
</comment>
<keyword evidence="1" id="KW-0479">Metal-binding</keyword>
<dbReference type="InterPro" id="IPR051127">
    <property type="entry name" value="Fungal_SecMet_Regulators"/>
</dbReference>
<dbReference type="Gene3D" id="4.10.240.10">
    <property type="entry name" value="Zn(2)-C6 fungal-type DNA-binding domain"/>
    <property type="match status" value="1"/>
</dbReference>
<accession>A0ABQ0GQM1</accession>
<keyword evidence="4" id="KW-0804">Transcription</keyword>
<keyword evidence="2" id="KW-0805">Transcription regulation</keyword>
<evidence type="ECO:0000256" key="5">
    <source>
        <dbReference type="ARBA" id="ARBA00023242"/>
    </source>
</evidence>
<dbReference type="PROSITE" id="PS50048">
    <property type="entry name" value="ZN2_CY6_FUNGAL_2"/>
    <property type="match status" value="1"/>
</dbReference>
<organism evidence="8 9">
    <name type="scientific">Madurella fahalii</name>
    <dbReference type="NCBI Taxonomy" id="1157608"/>
    <lineage>
        <taxon>Eukaryota</taxon>
        <taxon>Fungi</taxon>
        <taxon>Dikarya</taxon>
        <taxon>Ascomycota</taxon>
        <taxon>Pezizomycotina</taxon>
        <taxon>Sordariomycetes</taxon>
        <taxon>Sordariomycetidae</taxon>
        <taxon>Sordariales</taxon>
        <taxon>Sordariales incertae sedis</taxon>
        <taxon>Madurella</taxon>
    </lineage>
</organism>
<dbReference type="EMBL" id="BAAFSV010000006">
    <property type="protein sequence ID" value="GAB1320014.1"/>
    <property type="molecule type" value="Genomic_DNA"/>
</dbReference>
<dbReference type="PANTHER" id="PTHR47424:SF3">
    <property type="entry name" value="REGULATORY PROTEIN GAL4"/>
    <property type="match status" value="1"/>
</dbReference>
<dbReference type="RefSeq" id="XP_070921744.1">
    <property type="nucleotide sequence ID" value="XM_071065643.1"/>
</dbReference>
<evidence type="ECO:0000256" key="4">
    <source>
        <dbReference type="ARBA" id="ARBA00023163"/>
    </source>
</evidence>
<proteinExistence type="predicted"/>
<dbReference type="PROSITE" id="PS00463">
    <property type="entry name" value="ZN2_CY6_FUNGAL_1"/>
    <property type="match status" value="1"/>
</dbReference>